<dbReference type="OrthoDB" id="9813348at2"/>
<evidence type="ECO:0000256" key="4">
    <source>
        <dbReference type="ARBA" id="ARBA00023002"/>
    </source>
</evidence>
<proteinExistence type="predicted"/>
<dbReference type="PANTHER" id="PTHR43400">
    <property type="entry name" value="FUMARATE REDUCTASE"/>
    <property type="match status" value="1"/>
</dbReference>
<name>A0A2X0JY37_9ACTN</name>
<dbReference type="InterPro" id="IPR027477">
    <property type="entry name" value="Succ_DH/fumarate_Rdtase_cat_sf"/>
</dbReference>
<dbReference type="Gene3D" id="3.90.700.10">
    <property type="entry name" value="Succinate dehydrogenase/fumarate reductase flavoprotein, catalytic domain"/>
    <property type="match status" value="1"/>
</dbReference>
<dbReference type="InterPro" id="IPR003953">
    <property type="entry name" value="FAD-dep_OxRdtase_2_FAD-bd"/>
</dbReference>
<evidence type="ECO:0000256" key="1">
    <source>
        <dbReference type="ARBA" id="ARBA00001974"/>
    </source>
</evidence>
<dbReference type="InterPro" id="IPR050315">
    <property type="entry name" value="FAD-oxidoreductase_2"/>
</dbReference>
<dbReference type="AlphaFoldDB" id="A0A2X0JY37"/>
<reference evidence="6 7" key="1">
    <citation type="submission" date="2018-06" db="EMBL/GenBank/DDBJ databases">
        <title>Streptacidiphilus pinicola sp. nov., isolated from pine grove soil.</title>
        <authorList>
            <person name="Roh S.G."/>
            <person name="Park S."/>
            <person name="Kim M.-K."/>
            <person name="Yun B.-R."/>
            <person name="Park J."/>
            <person name="Kim M.J."/>
            <person name="Kim Y.S."/>
            <person name="Kim S.B."/>
        </authorList>
    </citation>
    <scope>NUCLEOTIDE SEQUENCE [LARGE SCALE GENOMIC DNA]</scope>
    <source>
        <strain evidence="6 7">MMS16-CNU450</strain>
    </source>
</reference>
<keyword evidence="2" id="KW-0285">Flavoprotein</keyword>
<dbReference type="Pfam" id="PF00890">
    <property type="entry name" value="FAD_binding_2"/>
    <property type="match status" value="1"/>
</dbReference>
<gene>
    <name evidence="6" type="ORF">DN069_30295</name>
</gene>
<dbReference type="Gene3D" id="3.50.50.60">
    <property type="entry name" value="FAD/NAD(P)-binding domain"/>
    <property type="match status" value="1"/>
</dbReference>
<keyword evidence="4" id="KW-0560">Oxidoreductase</keyword>
<accession>A0A2X0JY37</accession>
<evidence type="ECO:0000313" key="6">
    <source>
        <dbReference type="EMBL" id="RAG81915.1"/>
    </source>
</evidence>
<dbReference type="Proteomes" id="UP000248889">
    <property type="component" value="Unassembled WGS sequence"/>
</dbReference>
<comment type="caution">
    <text evidence="6">The sequence shown here is derived from an EMBL/GenBank/DDBJ whole genome shotgun (WGS) entry which is preliminary data.</text>
</comment>
<evidence type="ECO:0000256" key="2">
    <source>
        <dbReference type="ARBA" id="ARBA00022630"/>
    </source>
</evidence>
<organism evidence="6 7">
    <name type="scientific">Streptacidiphilus pinicola</name>
    <dbReference type="NCBI Taxonomy" id="2219663"/>
    <lineage>
        <taxon>Bacteria</taxon>
        <taxon>Bacillati</taxon>
        <taxon>Actinomycetota</taxon>
        <taxon>Actinomycetes</taxon>
        <taxon>Kitasatosporales</taxon>
        <taxon>Streptomycetaceae</taxon>
        <taxon>Streptacidiphilus</taxon>
    </lineage>
</organism>
<dbReference type="PANTHER" id="PTHR43400:SF10">
    <property type="entry name" value="3-OXOSTEROID 1-DEHYDROGENASE"/>
    <property type="match status" value="1"/>
</dbReference>
<evidence type="ECO:0000313" key="7">
    <source>
        <dbReference type="Proteomes" id="UP000248889"/>
    </source>
</evidence>
<sequence>MRKQTPSTYDLETDVVVIGYGYAGAVAAITAHDAGAEVTILEKMAQPGGNSRVSGGNCVIPRDSDEAVESFTDYLVELCFGTTPRDVVETLVREARGLVKWCADLGGELHIPEQLIVAGTYPRTVKGPGFPKVPGGQGTFDKYCLRGDAEVPPSLRLWNLLSANVAERSIDVQVRTAAQELITDDSGTVVGVAAERDGRRMTVRARRSVVMTCGGFENNPRLKQDHVPAKPLRFAGNPGNTGDGITMAQGVGADLWHMAPTSTIIGFQAPEFEAAFGIFFPSDGFVYTDRHGRRYVDETGVELHEFTRVCAHFDTEEVEFPRIPSWGIFNEQTRLAGPLTWNTSGYNRDLYRWSPDNSAEIDRGWILRADSVEELAERLEVSPEVLEATLSRYNAACESGVDTEFGRSAETLKPLEPPYYALPLHPTVLNTQGGARRDREARVLDPQGEPIPRLYSAGEFGSAWGFLYQGASNITECLVFGRIAGTNAAAQAAS</sequence>
<dbReference type="SUPFAM" id="SSF56425">
    <property type="entry name" value="Succinate dehydrogenase/fumarate reductase flavoprotein, catalytic domain"/>
    <property type="match status" value="1"/>
</dbReference>
<dbReference type="GO" id="GO:0008202">
    <property type="term" value="P:steroid metabolic process"/>
    <property type="evidence" value="ECO:0007669"/>
    <property type="project" value="UniProtKB-ARBA"/>
</dbReference>
<protein>
    <submittedName>
        <fullName evidence="6">FAD-binding dehydrogenase</fullName>
    </submittedName>
</protein>
<keyword evidence="7" id="KW-1185">Reference proteome</keyword>
<dbReference type="SUPFAM" id="SSF51905">
    <property type="entry name" value="FAD/NAD(P)-binding domain"/>
    <property type="match status" value="1"/>
</dbReference>
<comment type="cofactor">
    <cofactor evidence="1">
        <name>FAD</name>
        <dbReference type="ChEBI" id="CHEBI:57692"/>
    </cofactor>
</comment>
<dbReference type="EMBL" id="QKYN01000132">
    <property type="protein sequence ID" value="RAG81915.1"/>
    <property type="molecule type" value="Genomic_DNA"/>
</dbReference>
<evidence type="ECO:0000256" key="3">
    <source>
        <dbReference type="ARBA" id="ARBA00022827"/>
    </source>
</evidence>
<dbReference type="GO" id="GO:0033765">
    <property type="term" value="F:steroid dehydrogenase activity, acting on the CH-CH group of donors"/>
    <property type="evidence" value="ECO:0007669"/>
    <property type="project" value="UniProtKB-ARBA"/>
</dbReference>
<feature type="domain" description="FAD-dependent oxidoreductase 2 FAD-binding" evidence="5">
    <location>
        <begin position="14"/>
        <end position="473"/>
    </location>
</feature>
<dbReference type="InterPro" id="IPR036188">
    <property type="entry name" value="FAD/NAD-bd_sf"/>
</dbReference>
<keyword evidence="3" id="KW-0274">FAD</keyword>
<dbReference type="RefSeq" id="WP_111506402.1">
    <property type="nucleotide sequence ID" value="NZ_QKYN01000132.1"/>
</dbReference>
<evidence type="ECO:0000259" key="5">
    <source>
        <dbReference type="Pfam" id="PF00890"/>
    </source>
</evidence>